<sequence length="283" mass="30791">MNEFTDESSVQQEEEESQPIHHLQGFVWSRQEKNHPNFQAPASHCSEPWKTASASTFQRLGAGAGPLSLLPKGYWVGGVELPTYGADGGDCTCRDPLAPAATAPLSSPGLSCTTFTRSPPSINRARHTPSNVESCRGSGTGRGLHATVVADSRNKWRTYESGSWQAVETCVACLDVRVLVRFLGSETMSRDETVLDGHQLHSYSCSLSQTSPMSRRKRPSGCPNYTRPCTNTVAAWRVRQCCCGYTGVECWGEAARGPRDSVTTTRMAHDNGFQISTSSAVER</sequence>
<organism evidence="2 3">
    <name type="scientific">Fusarium solani</name>
    <name type="common">Filamentous fungus</name>
    <dbReference type="NCBI Taxonomy" id="169388"/>
    <lineage>
        <taxon>Eukaryota</taxon>
        <taxon>Fungi</taxon>
        <taxon>Dikarya</taxon>
        <taxon>Ascomycota</taxon>
        <taxon>Pezizomycotina</taxon>
        <taxon>Sordariomycetes</taxon>
        <taxon>Hypocreomycetidae</taxon>
        <taxon>Hypocreales</taxon>
        <taxon>Nectriaceae</taxon>
        <taxon>Fusarium</taxon>
        <taxon>Fusarium solani species complex</taxon>
    </lineage>
</organism>
<gene>
    <name evidence="2" type="ORF">B0J15DRAFT_457438</name>
</gene>
<name>A0A9P9RDX2_FUSSL</name>
<evidence type="ECO:0000313" key="3">
    <source>
        <dbReference type="Proteomes" id="UP000736672"/>
    </source>
</evidence>
<comment type="caution">
    <text evidence="2">The sequence shown here is derived from an EMBL/GenBank/DDBJ whole genome shotgun (WGS) entry which is preliminary data.</text>
</comment>
<accession>A0A9P9RDX2</accession>
<evidence type="ECO:0000256" key="1">
    <source>
        <dbReference type="SAM" id="MobiDB-lite"/>
    </source>
</evidence>
<feature type="region of interest" description="Disordered" evidence="1">
    <location>
        <begin position="1"/>
        <end position="20"/>
    </location>
</feature>
<dbReference type="AlphaFoldDB" id="A0A9P9RDX2"/>
<reference evidence="2" key="1">
    <citation type="journal article" date="2021" name="Nat. Commun.">
        <title>Genetic determinants of endophytism in the Arabidopsis root mycobiome.</title>
        <authorList>
            <person name="Mesny F."/>
            <person name="Miyauchi S."/>
            <person name="Thiergart T."/>
            <person name="Pickel B."/>
            <person name="Atanasova L."/>
            <person name="Karlsson M."/>
            <person name="Huettel B."/>
            <person name="Barry K.W."/>
            <person name="Haridas S."/>
            <person name="Chen C."/>
            <person name="Bauer D."/>
            <person name="Andreopoulos W."/>
            <person name="Pangilinan J."/>
            <person name="LaButti K."/>
            <person name="Riley R."/>
            <person name="Lipzen A."/>
            <person name="Clum A."/>
            <person name="Drula E."/>
            <person name="Henrissat B."/>
            <person name="Kohler A."/>
            <person name="Grigoriev I.V."/>
            <person name="Martin F.M."/>
            <person name="Hacquard S."/>
        </authorList>
    </citation>
    <scope>NUCLEOTIDE SEQUENCE</scope>
    <source>
        <strain evidence="2">FSSC 5 MPI-SDFR-AT-0091</strain>
    </source>
</reference>
<evidence type="ECO:0000313" key="2">
    <source>
        <dbReference type="EMBL" id="KAH7275259.1"/>
    </source>
</evidence>
<protein>
    <submittedName>
        <fullName evidence="2">Uncharacterized protein</fullName>
    </submittedName>
</protein>
<keyword evidence="3" id="KW-1185">Reference proteome</keyword>
<dbReference type="EMBL" id="JAGTJS010000001">
    <property type="protein sequence ID" value="KAH7275259.1"/>
    <property type="molecule type" value="Genomic_DNA"/>
</dbReference>
<feature type="compositionally biased region" description="Acidic residues" evidence="1">
    <location>
        <begin position="1"/>
        <end position="17"/>
    </location>
</feature>
<proteinExistence type="predicted"/>
<dbReference type="Proteomes" id="UP000736672">
    <property type="component" value="Unassembled WGS sequence"/>
</dbReference>